<evidence type="ECO:0000256" key="1">
    <source>
        <dbReference type="SAM" id="Phobius"/>
    </source>
</evidence>
<feature type="transmembrane region" description="Helical" evidence="1">
    <location>
        <begin position="226"/>
        <end position="254"/>
    </location>
</feature>
<gene>
    <name evidence="3" type="ORF">NLI96_g4443</name>
</gene>
<dbReference type="AlphaFoldDB" id="A0AAD5YES3"/>
<protein>
    <recommendedName>
        <fullName evidence="2">DUF6535 domain-containing protein</fullName>
    </recommendedName>
</protein>
<dbReference type="Pfam" id="PF20153">
    <property type="entry name" value="DUF6535"/>
    <property type="match status" value="1"/>
</dbReference>
<keyword evidence="1" id="KW-0812">Transmembrane</keyword>
<name>A0AAD5YES3_9APHY</name>
<reference evidence="3" key="1">
    <citation type="submission" date="2022-07" db="EMBL/GenBank/DDBJ databases">
        <title>Genome Sequence of Physisporinus lineatus.</title>
        <authorList>
            <person name="Buettner E."/>
        </authorList>
    </citation>
    <scope>NUCLEOTIDE SEQUENCE</scope>
    <source>
        <strain evidence="3">VT162</strain>
    </source>
</reference>
<feature type="domain" description="DUF6535" evidence="2">
    <location>
        <begin position="42"/>
        <end position="220"/>
    </location>
</feature>
<evidence type="ECO:0000313" key="3">
    <source>
        <dbReference type="EMBL" id="KAJ3486162.1"/>
    </source>
</evidence>
<dbReference type="EMBL" id="JANAWD010000130">
    <property type="protein sequence ID" value="KAJ3486162.1"/>
    <property type="molecule type" value="Genomic_DNA"/>
</dbReference>
<keyword evidence="4" id="KW-1185">Reference proteome</keyword>
<organism evidence="3 4">
    <name type="scientific">Meripilus lineatus</name>
    <dbReference type="NCBI Taxonomy" id="2056292"/>
    <lineage>
        <taxon>Eukaryota</taxon>
        <taxon>Fungi</taxon>
        <taxon>Dikarya</taxon>
        <taxon>Basidiomycota</taxon>
        <taxon>Agaricomycotina</taxon>
        <taxon>Agaricomycetes</taxon>
        <taxon>Polyporales</taxon>
        <taxon>Meripilaceae</taxon>
        <taxon>Meripilus</taxon>
    </lineage>
</organism>
<proteinExistence type="predicted"/>
<keyword evidence="1" id="KW-1133">Transmembrane helix</keyword>
<feature type="transmembrane region" description="Helical" evidence="1">
    <location>
        <begin position="142"/>
        <end position="161"/>
    </location>
</feature>
<evidence type="ECO:0000313" key="4">
    <source>
        <dbReference type="Proteomes" id="UP001212997"/>
    </source>
</evidence>
<keyword evidence="1" id="KW-0472">Membrane</keyword>
<feature type="transmembrane region" description="Helical" evidence="1">
    <location>
        <begin position="64"/>
        <end position="83"/>
    </location>
</feature>
<dbReference type="Proteomes" id="UP001212997">
    <property type="component" value="Unassembled WGS sequence"/>
</dbReference>
<comment type="caution">
    <text evidence="3">The sequence shown here is derived from an EMBL/GenBank/DDBJ whole genome shotgun (WGS) entry which is preliminary data.</text>
</comment>
<accession>A0AAD5YES3</accession>
<sequence>MSQNPDEQAIIASKTPSLNETLKCEANPIKGDPERTNAEGAWSKIAEVVTESDEKLIAAAKDDLDALLVFAGLFSAVCTAFVVESYKTLQEDSGEISARVLVQISQQLNGFTVNQGYINSTSPMPPTAASFVPSPSSIRINILWFLSLFLSLVCSSTAILVKQWLRAYPILGYSGQKYLRLRWQRFNGLQNWRVFQIAAVLPLLLQLSLVLFLLGLGDFARQLHPVVGWVLTSFTIVWLVMYTASILMPVFTVWCPYKMPLLHGNLARFRKLLSKAVNQLRRTRWLCERFKYDWIVEERAWAHYPSSDYSILSSVFLDFPENRELVNSTRVALLSRYRTQPDIILEWLLDVVVRFSGEPRDYDAFIVSAFPVGHRDAVVEIAMSSLETAWSQGTISSYSSIPHWVGWVAFGIVFGNHPSERAFGPSSLLIHLLMHNEELRYFVLRRSRWFSIDEDLDKLRWIDDELISKLLTSAIKAFDDPEDIRALEMMPLYSSHKSRQISRKYSGHWEAVHEALSYLALGRDD</sequence>
<feature type="transmembrane region" description="Helical" evidence="1">
    <location>
        <begin position="194"/>
        <end position="214"/>
    </location>
</feature>
<evidence type="ECO:0000259" key="2">
    <source>
        <dbReference type="Pfam" id="PF20153"/>
    </source>
</evidence>
<dbReference type="InterPro" id="IPR045338">
    <property type="entry name" value="DUF6535"/>
</dbReference>